<dbReference type="CDD" id="cd04660">
    <property type="entry name" value="nsLTP_like"/>
    <property type="match status" value="1"/>
</dbReference>
<dbReference type="GO" id="GO:0005576">
    <property type="term" value="C:extracellular region"/>
    <property type="evidence" value="ECO:0007669"/>
    <property type="project" value="UniProtKB-SubCell"/>
</dbReference>
<keyword evidence="7" id="KW-0732">Signal</keyword>
<evidence type="ECO:0000313" key="10">
    <source>
        <dbReference type="Proteomes" id="UP000237000"/>
    </source>
</evidence>
<dbReference type="PANTHER" id="PTHR35501:SF3">
    <property type="entry name" value="PROTEIN YY1"/>
    <property type="match status" value="1"/>
</dbReference>
<dbReference type="SUPFAM" id="SSF47699">
    <property type="entry name" value="Bifunctional inhibitor/lipid-transfer protein/seed storage 2S albumin"/>
    <property type="match status" value="1"/>
</dbReference>
<evidence type="ECO:0000256" key="7">
    <source>
        <dbReference type="SAM" id="SignalP"/>
    </source>
</evidence>
<gene>
    <name evidence="9" type="ORF">TorRG33x02_268050</name>
</gene>
<evidence type="ECO:0000256" key="2">
    <source>
        <dbReference type="ARBA" id="ARBA00004613"/>
    </source>
</evidence>
<dbReference type="SMART" id="SM00499">
    <property type="entry name" value="AAI"/>
    <property type="match status" value="1"/>
</dbReference>
<dbReference type="Gene3D" id="1.10.110.10">
    <property type="entry name" value="Plant lipid-transfer and hydrophobic proteins"/>
    <property type="match status" value="1"/>
</dbReference>
<dbReference type="Proteomes" id="UP000237000">
    <property type="component" value="Unassembled WGS sequence"/>
</dbReference>
<evidence type="ECO:0000256" key="1">
    <source>
        <dbReference type="ARBA" id="ARBA00003211"/>
    </source>
</evidence>
<organism evidence="9 10">
    <name type="scientific">Trema orientale</name>
    <name type="common">Charcoal tree</name>
    <name type="synonym">Celtis orientalis</name>
    <dbReference type="NCBI Taxonomy" id="63057"/>
    <lineage>
        <taxon>Eukaryota</taxon>
        <taxon>Viridiplantae</taxon>
        <taxon>Streptophyta</taxon>
        <taxon>Embryophyta</taxon>
        <taxon>Tracheophyta</taxon>
        <taxon>Spermatophyta</taxon>
        <taxon>Magnoliopsida</taxon>
        <taxon>eudicotyledons</taxon>
        <taxon>Gunneridae</taxon>
        <taxon>Pentapetalae</taxon>
        <taxon>rosids</taxon>
        <taxon>fabids</taxon>
        <taxon>Rosales</taxon>
        <taxon>Cannabaceae</taxon>
        <taxon>Trema</taxon>
    </lineage>
</organism>
<comment type="caution">
    <text evidence="9">The sequence shown here is derived from an EMBL/GenBank/DDBJ whole genome shotgun (WGS) entry which is preliminary data.</text>
</comment>
<dbReference type="InterPro" id="IPR036312">
    <property type="entry name" value="Bifun_inhib/LTP/seed_sf"/>
</dbReference>
<keyword evidence="3" id="KW-0813">Transport</keyword>
<dbReference type="InParanoid" id="A0A2P5CZL4"/>
<comment type="subcellular location">
    <subcellularLocation>
        <location evidence="2">Secreted</location>
    </subcellularLocation>
</comment>
<comment type="function">
    <text evidence="1">Plant non-specific lipid-transfer proteins transfer phospholipids as well as galactolipids across membranes. May play a role in wax or cutin deposition in the cell walls of expanding epidermal cells and certain secretory tissues.</text>
</comment>
<proteinExistence type="inferred from homology"/>
<feature type="domain" description="Bifunctional inhibitor/plant lipid transfer protein/seed storage helical" evidence="8">
    <location>
        <begin position="30"/>
        <end position="90"/>
    </location>
</feature>
<evidence type="ECO:0000256" key="3">
    <source>
        <dbReference type="ARBA" id="ARBA00022448"/>
    </source>
</evidence>
<evidence type="ECO:0000256" key="4">
    <source>
        <dbReference type="ARBA" id="ARBA00022525"/>
    </source>
</evidence>
<feature type="signal peptide" evidence="7">
    <location>
        <begin position="1"/>
        <end position="27"/>
    </location>
</feature>
<dbReference type="InterPro" id="IPR044741">
    <property type="entry name" value="NsLTP-like"/>
</dbReference>
<evidence type="ECO:0000313" key="9">
    <source>
        <dbReference type="EMBL" id="PON66457.1"/>
    </source>
</evidence>
<dbReference type="STRING" id="63057.A0A2P5CZL4"/>
<name>A0A2P5CZL4_TREOI</name>
<sequence>MAGLKSPTFFHVVLVIVVVVMAQTAEAQVCSSQLSNLNVCAPFVVPGSANPQPSSNCCAALGAVNHDCLCNTLRIASRLPALCNIPALACGTLLMDNDDDDFGTLHQENMDVQLKTSNDLDLNVEQDCRSQKVIHANGARASESEEAYVYASRQLDEVMEGVEKILRLKPEEAQAVTSSSTGANASESEHTHIYLDGNAIEDQDDNRVNQRERAILDRGQPTNLHEKGSTTNGIPNVEALPQSTATCISSSPPIYVSPQATTGNPIMQGLYNFEANQVVKCMYQQPNMVMDQQTNANIYQQPNFFTNQHDSPSHSQLLQEPLIHSAYPESVSNTTQLRQEMDLDIQHPHSASFLLFDQRYRASDTPYLGNK</sequence>
<feature type="chain" id="PRO_5015141576" evidence="7">
    <location>
        <begin position="28"/>
        <end position="371"/>
    </location>
</feature>
<dbReference type="GO" id="GO:0008289">
    <property type="term" value="F:lipid binding"/>
    <property type="evidence" value="ECO:0007669"/>
    <property type="project" value="UniProtKB-KW"/>
</dbReference>
<keyword evidence="4" id="KW-0964">Secreted</keyword>
<keyword evidence="10" id="KW-1185">Reference proteome</keyword>
<dbReference type="EMBL" id="JXTC01000312">
    <property type="protein sequence ID" value="PON66457.1"/>
    <property type="molecule type" value="Genomic_DNA"/>
</dbReference>
<comment type="similarity">
    <text evidence="6">Belongs to the A9/FIL1 family.</text>
</comment>
<dbReference type="AlphaFoldDB" id="A0A2P5CZL4"/>
<evidence type="ECO:0000256" key="5">
    <source>
        <dbReference type="ARBA" id="ARBA00023121"/>
    </source>
</evidence>
<reference evidence="10" key="1">
    <citation type="submission" date="2016-06" db="EMBL/GenBank/DDBJ databases">
        <title>Parallel loss of symbiosis genes in relatives of nitrogen-fixing non-legume Parasponia.</title>
        <authorList>
            <person name="Van Velzen R."/>
            <person name="Holmer R."/>
            <person name="Bu F."/>
            <person name="Rutten L."/>
            <person name="Van Zeijl A."/>
            <person name="Liu W."/>
            <person name="Santuari L."/>
            <person name="Cao Q."/>
            <person name="Sharma T."/>
            <person name="Shen D."/>
            <person name="Roswanjaya Y."/>
            <person name="Wardhani T."/>
            <person name="Kalhor M.S."/>
            <person name="Jansen J."/>
            <person name="Van den Hoogen J."/>
            <person name="Gungor B."/>
            <person name="Hartog M."/>
            <person name="Hontelez J."/>
            <person name="Verver J."/>
            <person name="Yang W.-C."/>
            <person name="Schijlen E."/>
            <person name="Repin R."/>
            <person name="Schilthuizen M."/>
            <person name="Schranz E."/>
            <person name="Heidstra R."/>
            <person name="Miyata K."/>
            <person name="Fedorova E."/>
            <person name="Kohlen W."/>
            <person name="Bisseling T."/>
            <person name="Smit S."/>
            <person name="Geurts R."/>
        </authorList>
    </citation>
    <scope>NUCLEOTIDE SEQUENCE [LARGE SCALE GENOMIC DNA]</scope>
    <source>
        <strain evidence="10">cv. RG33-2</strain>
    </source>
</reference>
<dbReference type="PANTHER" id="PTHR35501">
    <property type="entry name" value="PROTEIN YY1"/>
    <property type="match status" value="1"/>
</dbReference>
<dbReference type="OrthoDB" id="1873458at2759"/>
<accession>A0A2P5CZL4</accession>
<evidence type="ECO:0000256" key="6">
    <source>
        <dbReference type="ARBA" id="ARBA00038300"/>
    </source>
</evidence>
<dbReference type="InterPro" id="IPR016140">
    <property type="entry name" value="Bifunc_inhib/LTP/seed_store"/>
</dbReference>
<protein>
    <submittedName>
        <fullName evidence="9">FHY3/FAR1 family</fullName>
    </submittedName>
</protein>
<evidence type="ECO:0000259" key="8">
    <source>
        <dbReference type="SMART" id="SM00499"/>
    </source>
</evidence>
<keyword evidence="5" id="KW-0446">Lipid-binding</keyword>
<dbReference type="Pfam" id="PF00234">
    <property type="entry name" value="Tryp_alpha_amyl"/>
    <property type="match status" value="1"/>
</dbReference>